<name>A0A4R2HPI0_9ACTN</name>
<organism evidence="1 2">
    <name type="scientific">Kribbella steppae</name>
    <dbReference type="NCBI Taxonomy" id="2512223"/>
    <lineage>
        <taxon>Bacteria</taxon>
        <taxon>Bacillati</taxon>
        <taxon>Actinomycetota</taxon>
        <taxon>Actinomycetes</taxon>
        <taxon>Propionibacteriales</taxon>
        <taxon>Kribbellaceae</taxon>
        <taxon>Kribbella</taxon>
    </lineage>
</organism>
<evidence type="ECO:0000313" key="1">
    <source>
        <dbReference type="EMBL" id="TCO33074.1"/>
    </source>
</evidence>
<dbReference type="EMBL" id="SLWN01000003">
    <property type="protein sequence ID" value="TCO33074.1"/>
    <property type="molecule type" value="Genomic_DNA"/>
</dbReference>
<dbReference type="Proteomes" id="UP000294508">
    <property type="component" value="Unassembled WGS sequence"/>
</dbReference>
<dbReference type="AlphaFoldDB" id="A0A4R2HPI0"/>
<sequence length="31" mass="3286">MGALNSTVATSRKTVITWAMVEKYVSSAALV</sequence>
<proteinExistence type="predicted"/>
<accession>A0A4R2HPI0</accession>
<gene>
    <name evidence="1" type="ORF">EV652_10373</name>
</gene>
<keyword evidence="2" id="KW-1185">Reference proteome</keyword>
<comment type="caution">
    <text evidence="1">The sequence shown here is derived from an EMBL/GenBank/DDBJ whole genome shotgun (WGS) entry which is preliminary data.</text>
</comment>
<evidence type="ECO:0000313" key="2">
    <source>
        <dbReference type="Proteomes" id="UP000294508"/>
    </source>
</evidence>
<reference evidence="1 2" key="1">
    <citation type="journal article" date="2015" name="Stand. Genomic Sci.">
        <title>Genomic Encyclopedia of Bacterial and Archaeal Type Strains, Phase III: the genomes of soil and plant-associated and newly described type strains.</title>
        <authorList>
            <person name="Whitman W.B."/>
            <person name="Woyke T."/>
            <person name="Klenk H.P."/>
            <person name="Zhou Y."/>
            <person name="Lilburn T.G."/>
            <person name="Beck B.J."/>
            <person name="De Vos P."/>
            <person name="Vandamme P."/>
            <person name="Eisen J.A."/>
            <person name="Garrity G."/>
            <person name="Hugenholtz P."/>
            <person name="Kyrpides N.C."/>
        </authorList>
    </citation>
    <scope>NUCLEOTIDE SEQUENCE [LARGE SCALE GENOMIC DNA]</scope>
    <source>
        <strain evidence="1 2">VKM Ac-2572</strain>
    </source>
</reference>
<protein>
    <submittedName>
        <fullName evidence="1">Uncharacterized protein</fullName>
    </submittedName>
</protein>